<accession>A0AC61MRI3</accession>
<evidence type="ECO:0000313" key="1">
    <source>
        <dbReference type="EMBL" id="QQK08157.1"/>
    </source>
</evidence>
<name>A0AC61MRI3_9FIRM</name>
<dbReference type="EMBL" id="CP066744">
    <property type="protein sequence ID" value="QQK08157.1"/>
    <property type="molecule type" value="Genomic_DNA"/>
</dbReference>
<protein>
    <submittedName>
        <fullName evidence="1">Uncharacterized protein</fullName>
    </submittedName>
</protein>
<keyword evidence="2" id="KW-1185">Reference proteome</keyword>
<evidence type="ECO:0000313" key="2">
    <source>
        <dbReference type="Proteomes" id="UP000595814"/>
    </source>
</evidence>
<gene>
    <name evidence="1" type="ORF">JFY71_01075</name>
</gene>
<organism evidence="1 2">
    <name type="scientific">Miniphocaeibacter halophilus</name>
    <dbReference type="NCBI Taxonomy" id="2931922"/>
    <lineage>
        <taxon>Bacteria</taxon>
        <taxon>Bacillati</taxon>
        <taxon>Bacillota</taxon>
        <taxon>Tissierellia</taxon>
        <taxon>Tissierellales</taxon>
        <taxon>Peptoniphilaceae</taxon>
        <taxon>Miniphocaeibacter</taxon>
    </lineage>
</organism>
<dbReference type="Proteomes" id="UP000595814">
    <property type="component" value="Chromosome"/>
</dbReference>
<reference evidence="1 2" key="1">
    <citation type="journal article" date="2022" name="Int. J. Syst. Evol. Microbiol.">
        <title>Miniphocaeibacter halophilus sp. nov., an ammonium-tolerant acetate-producing bacterium isolated from a biogas system.</title>
        <authorList>
            <person name="Schnurer A."/>
            <person name="Singh A."/>
            <person name="Bi S."/>
            <person name="Qiao W."/>
            <person name="Westerholm M."/>
        </authorList>
    </citation>
    <scope>NUCLEOTIDE SEQUENCE [LARGE SCALE GENOMIC DNA]</scope>
    <source>
        <strain evidence="1 2">AMB_01</strain>
    </source>
</reference>
<sequence length="107" mass="12662">MELIKQLIVKLMTNNNFIKLSFIISILMTIYIIYFYLSKEGKDERGRKIYGESAFLGFLLYIFVSNVLPFLLPFEIDLDVLLFYAISTYFSLVCPTFIFILIKKKYE</sequence>
<proteinExistence type="predicted"/>